<sequence length="214" mass="22580">MDFASSSPAEEGGAAASAMTSVKIVVAGGFGVGKTTFVGSVSEIVPLTTEAVMTSASVGVDDLAKTPDKQTTTVAMDFGRVSLDSDLILYLFGTPGQHRFWFMWDDLVKGAIGAVVLVDTRRLADCFPAIDYFEEARLPFVVGINGFDGYYPHAAEEVRDALTLSPDIPIVQVDARDRTSTKATLITLVEHAITVGDRGGAGQPTSTGGQGSWR</sequence>
<evidence type="ECO:0008006" key="7">
    <source>
        <dbReference type="Google" id="ProtNLM"/>
    </source>
</evidence>
<comment type="caution">
    <text evidence="5">The sequence shown here is derived from an EMBL/GenBank/DDBJ whole genome shotgun (WGS) entry which is preliminary data.</text>
</comment>
<dbReference type="Pfam" id="PF03029">
    <property type="entry name" value="ATP_bind_1"/>
    <property type="match status" value="1"/>
</dbReference>
<dbReference type="SUPFAM" id="SSF52540">
    <property type="entry name" value="P-loop containing nucleoside triphosphate hydrolases"/>
    <property type="match status" value="1"/>
</dbReference>
<dbReference type="AlphaFoldDB" id="A0A7W8QLJ9"/>
<keyword evidence="2" id="KW-0547">Nucleotide-binding</keyword>
<keyword evidence="4" id="KW-0342">GTP-binding</keyword>
<proteinExistence type="inferred from homology"/>
<dbReference type="Gene3D" id="3.40.50.300">
    <property type="entry name" value="P-loop containing nucleotide triphosphate hydrolases"/>
    <property type="match status" value="1"/>
</dbReference>
<dbReference type="GO" id="GO:0016787">
    <property type="term" value="F:hydrolase activity"/>
    <property type="evidence" value="ECO:0007669"/>
    <property type="project" value="UniProtKB-KW"/>
</dbReference>
<dbReference type="Proteomes" id="UP000572635">
    <property type="component" value="Unassembled WGS sequence"/>
</dbReference>
<evidence type="ECO:0000313" key="6">
    <source>
        <dbReference type="Proteomes" id="UP000572635"/>
    </source>
</evidence>
<organism evidence="5 6">
    <name type="scientific">Nocardiopsis composta</name>
    <dbReference type="NCBI Taxonomy" id="157465"/>
    <lineage>
        <taxon>Bacteria</taxon>
        <taxon>Bacillati</taxon>
        <taxon>Actinomycetota</taxon>
        <taxon>Actinomycetes</taxon>
        <taxon>Streptosporangiales</taxon>
        <taxon>Nocardiopsidaceae</taxon>
        <taxon>Nocardiopsis</taxon>
    </lineage>
</organism>
<dbReference type="PANTHER" id="PTHR42708:SF1">
    <property type="entry name" value="GLIDING MOTILITY PROTEIN MGLA"/>
    <property type="match status" value="1"/>
</dbReference>
<reference evidence="5 6" key="1">
    <citation type="submission" date="2020-08" db="EMBL/GenBank/DDBJ databases">
        <title>Sequencing the genomes of 1000 actinobacteria strains.</title>
        <authorList>
            <person name="Klenk H.-P."/>
        </authorList>
    </citation>
    <scope>NUCLEOTIDE SEQUENCE [LARGE SCALE GENOMIC DNA]</scope>
    <source>
        <strain evidence="5 6">DSM 44551</strain>
    </source>
</reference>
<keyword evidence="3" id="KW-0378">Hydrolase</keyword>
<dbReference type="InterPro" id="IPR004130">
    <property type="entry name" value="Gpn"/>
</dbReference>
<evidence type="ECO:0000256" key="3">
    <source>
        <dbReference type="ARBA" id="ARBA00022801"/>
    </source>
</evidence>
<accession>A0A7W8QLJ9</accession>
<dbReference type="GO" id="GO:0005525">
    <property type="term" value="F:GTP binding"/>
    <property type="evidence" value="ECO:0007669"/>
    <property type="project" value="UniProtKB-KW"/>
</dbReference>
<evidence type="ECO:0000313" key="5">
    <source>
        <dbReference type="EMBL" id="MBB5431985.1"/>
    </source>
</evidence>
<evidence type="ECO:0000256" key="4">
    <source>
        <dbReference type="ARBA" id="ARBA00023134"/>
    </source>
</evidence>
<dbReference type="CDD" id="cd00882">
    <property type="entry name" value="Ras_like_GTPase"/>
    <property type="match status" value="1"/>
</dbReference>
<dbReference type="PANTHER" id="PTHR42708">
    <property type="entry name" value="ATP/GTP-BINDING PROTEIN-RELATED"/>
    <property type="match status" value="1"/>
</dbReference>
<name>A0A7W8QLJ9_9ACTN</name>
<comment type="similarity">
    <text evidence="1">Belongs to the GPN-loop GTPase family.</text>
</comment>
<evidence type="ECO:0000256" key="1">
    <source>
        <dbReference type="ARBA" id="ARBA00005290"/>
    </source>
</evidence>
<gene>
    <name evidence="5" type="ORF">HDA36_002069</name>
</gene>
<keyword evidence="6" id="KW-1185">Reference proteome</keyword>
<evidence type="ECO:0000256" key="2">
    <source>
        <dbReference type="ARBA" id="ARBA00022741"/>
    </source>
</evidence>
<protein>
    <recommendedName>
        <fullName evidence="7">ATP-binding protein</fullName>
    </recommendedName>
</protein>
<dbReference type="EMBL" id="JACHDB010000001">
    <property type="protein sequence ID" value="MBB5431985.1"/>
    <property type="molecule type" value="Genomic_DNA"/>
</dbReference>
<dbReference type="InterPro" id="IPR027417">
    <property type="entry name" value="P-loop_NTPase"/>
</dbReference>
<dbReference type="InterPro" id="IPR052705">
    <property type="entry name" value="Gliding_Motility_GTPase"/>
</dbReference>